<evidence type="ECO:0000256" key="2">
    <source>
        <dbReference type="ARBA" id="ARBA00023157"/>
    </source>
</evidence>
<evidence type="ECO:0000256" key="1">
    <source>
        <dbReference type="ARBA" id="ARBA00010859"/>
    </source>
</evidence>
<comment type="similarity">
    <text evidence="1 3">Belongs to the glycosyl hydrolase 22 family.</text>
</comment>
<organism evidence="6 7">
    <name type="scientific">Podarcis lilfordi</name>
    <name type="common">Lilford's wall lizard</name>
    <dbReference type="NCBI Taxonomy" id="74358"/>
    <lineage>
        <taxon>Eukaryota</taxon>
        <taxon>Metazoa</taxon>
        <taxon>Chordata</taxon>
        <taxon>Craniata</taxon>
        <taxon>Vertebrata</taxon>
        <taxon>Euteleostomi</taxon>
        <taxon>Lepidosauria</taxon>
        <taxon>Squamata</taxon>
        <taxon>Bifurcata</taxon>
        <taxon>Unidentata</taxon>
        <taxon>Episquamata</taxon>
        <taxon>Laterata</taxon>
        <taxon>Lacertibaenia</taxon>
        <taxon>Lacertidae</taxon>
        <taxon>Podarcis</taxon>
    </lineage>
</organism>
<dbReference type="CDD" id="cd16897">
    <property type="entry name" value="LYZ_C"/>
    <property type="match status" value="1"/>
</dbReference>
<evidence type="ECO:0000256" key="3">
    <source>
        <dbReference type="RuleBase" id="RU004440"/>
    </source>
</evidence>
<dbReference type="PANTHER" id="PTHR11407">
    <property type="entry name" value="LYSOZYME C"/>
    <property type="match status" value="1"/>
</dbReference>
<dbReference type="InterPro" id="IPR023346">
    <property type="entry name" value="Lysozyme-like_dom_sf"/>
</dbReference>
<dbReference type="GO" id="GO:0003796">
    <property type="term" value="F:lysozyme activity"/>
    <property type="evidence" value="ECO:0007669"/>
    <property type="project" value="InterPro"/>
</dbReference>
<dbReference type="PRINTS" id="PR00135">
    <property type="entry name" value="LYZLACT"/>
</dbReference>
<keyword evidence="4" id="KW-0732">Signal</keyword>
<name>A0AA35LGZ3_9SAUR</name>
<feature type="chain" id="PRO_5041367439" evidence="4">
    <location>
        <begin position="20"/>
        <end position="148"/>
    </location>
</feature>
<evidence type="ECO:0000259" key="5">
    <source>
        <dbReference type="PROSITE" id="PS00128"/>
    </source>
</evidence>
<feature type="signal peptide" evidence="4">
    <location>
        <begin position="1"/>
        <end position="19"/>
    </location>
</feature>
<accession>A0AA35LGZ3</accession>
<evidence type="ECO:0000313" key="6">
    <source>
        <dbReference type="EMBL" id="CAI5796146.1"/>
    </source>
</evidence>
<feature type="domain" description="Glycosyl hydrolases family 22 (GH22)" evidence="5">
    <location>
        <begin position="94"/>
        <end position="112"/>
    </location>
</feature>
<keyword evidence="2" id="KW-1015">Disulfide bond</keyword>
<reference evidence="6" key="1">
    <citation type="submission" date="2022-12" db="EMBL/GenBank/DDBJ databases">
        <authorList>
            <person name="Alioto T."/>
            <person name="Alioto T."/>
            <person name="Gomez Garrido J."/>
        </authorList>
    </citation>
    <scope>NUCLEOTIDE SEQUENCE</scope>
</reference>
<dbReference type="InterPro" id="IPR001916">
    <property type="entry name" value="Glyco_hydro_22"/>
</dbReference>
<dbReference type="InterPro" id="IPR000974">
    <property type="entry name" value="Glyco_hydro_22_lys"/>
</dbReference>
<protein>
    <submittedName>
        <fullName evidence="6">Lysozyme C-like</fullName>
    </submittedName>
</protein>
<dbReference type="SMART" id="SM00263">
    <property type="entry name" value="LYZ1"/>
    <property type="match status" value="1"/>
</dbReference>
<evidence type="ECO:0000256" key="4">
    <source>
        <dbReference type="SAM" id="SignalP"/>
    </source>
</evidence>
<gene>
    <name evidence="6" type="ORF">PODLI_1B023929</name>
</gene>
<dbReference type="PROSITE" id="PS00128">
    <property type="entry name" value="GLYCOSYL_HYDROL_F22_1"/>
    <property type="match status" value="1"/>
</dbReference>
<dbReference type="Gene3D" id="1.10.530.10">
    <property type="match status" value="1"/>
</dbReference>
<keyword evidence="7" id="KW-1185">Reference proteome</keyword>
<dbReference type="InterPro" id="IPR019799">
    <property type="entry name" value="Glyco_hydro_22_CS"/>
</dbReference>
<proteinExistence type="inferred from homology"/>
<dbReference type="AlphaFoldDB" id="A0AA35LGZ3"/>
<evidence type="ECO:0000313" key="7">
    <source>
        <dbReference type="Proteomes" id="UP001178461"/>
    </source>
</evidence>
<dbReference type="PANTHER" id="PTHR11407:SF69">
    <property type="entry name" value="LYSOZYME C, MILK ISOZYME"/>
    <property type="match status" value="1"/>
</dbReference>
<sequence>MKALWLLPFLAGLLTTGEGMIYGRCELAQRLQQLGLDGYAGYSLANWVCTACHESSYNTQAIHYDSDGSADYGIFQINSRYWCQSSSEPSSNICGIQCSELLTDNIAVDVACAKVVVDNSPNGLGAWVAWRLHCQGQDLSQYVAGCDL</sequence>
<dbReference type="Proteomes" id="UP001178461">
    <property type="component" value="Chromosome 17"/>
</dbReference>
<dbReference type="PROSITE" id="PS51348">
    <property type="entry name" value="GLYCOSYL_HYDROL_F22_2"/>
    <property type="match status" value="1"/>
</dbReference>
<dbReference type="SUPFAM" id="SSF53955">
    <property type="entry name" value="Lysozyme-like"/>
    <property type="match status" value="1"/>
</dbReference>
<dbReference type="FunFam" id="1.10.530.10:FF:000001">
    <property type="entry name" value="Lysozyme C"/>
    <property type="match status" value="1"/>
</dbReference>
<dbReference type="Pfam" id="PF00062">
    <property type="entry name" value="Lys"/>
    <property type="match status" value="1"/>
</dbReference>
<dbReference type="EMBL" id="OX395142">
    <property type="protein sequence ID" value="CAI5796146.1"/>
    <property type="molecule type" value="Genomic_DNA"/>
</dbReference>
<dbReference type="PRINTS" id="PR00137">
    <property type="entry name" value="LYSOZYME"/>
</dbReference>